<dbReference type="Proteomes" id="UP000286678">
    <property type="component" value="Unassembled WGS sequence"/>
</dbReference>
<dbReference type="EMBL" id="PIPT01000010">
    <property type="protein sequence ID" value="RUO46190.1"/>
    <property type="molecule type" value="Genomic_DNA"/>
</dbReference>
<keyword evidence="12" id="KW-1185">Reference proteome</keyword>
<dbReference type="OrthoDB" id="7066617at2"/>
<dbReference type="GO" id="GO:0008320">
    <property type="term" value="F:protein transmembrane transporter activity"/>
    <property type="evidence" value="ECO:0007669"/>
    <property type="project" value="UniProtKB-UniRule"/>
</dbReference>
<reference evidence="12" key="1">
    <citation type="journal article" date="2018" name="Front. Microbiol.">
        <title>Genome-Based Analysis Reveals the Taxonomy and Diversity of the Family Idiomarinaceae.</title>
        <authorList>
            <person name="Liu Y."/>
            <person name="Lai Q."/>
            <person name="Shao Z."/>
        </authorList>
    </citation>
    <scope>NUCLEOTIDE SEQUENCE [LARGE SCALE GENOMIC DNA]</scope>
    <source>
        <strain evidence="12">SW15</strain>
    </source>
</reference>
<dbReference type="InterPro" id="IPR003369">
    <property type="entry name" value="TatA/B/E"/>
</dbReference>
<evidence type="ECO:0000256" key="5">
    <source>
        <dbReference type="ARBA" id="ARBA00022927"/>
    </source>
</evidence>
<keyword evidence="5 9" id="KW-0653">Protein transport</keyword>
<protein>
    <recommendedName>
        <fullName evidence="9">Sec-independent protein translocase protein TatA</fullName>
    </recommendedName>
</protein>
<evidence type="ECO:0000256" key="4">
    <source>
        <dbReference type="ARBA" id="ARBA00022692"/>
    </source>
</evidence>
<evidence type="ECO:0000256" key="2">
    <source>
        <dbReference type="ARBA" id="ARBA00022448"/>
    </source>
</evidence>
<keyword evidence="7 9" id="KW-0811">Translocation</keyword>
<evidence type="ECO:0000313" key="12">
    <source>
        <dbReference type="Proteomes" id="UP000286678"/>
    </source>
</evidence>
<proteinExistence type="inferred from homology"/>
<dbReference type="RefSeq" id="WP_126758658.1">
    <property type="nucleotide sequence ID" value="NZ_PIPT01000010.1"/>
</dbReference>
<keyword evidence="4 9" id="KW-0812">Transmembrane</keyword>
<evidence type="ECO:0000256" key="8">
    <source>
        <dbReference type="ARBA" id="ARBA00023136"/>
    </source>
</evidence>
<dbReference type="AlphaFoldDB" id="A0A432XC07"/>
<keyword evidence="6 9" id="KW-1133">Transmembrane helix</keyword>
<dbReference type="NCBIfam" id="TIGR01411">
    <property type="entry name" value="tatAE"/>
    <property type="match status" value="1"/>
</dbReference>
<comment type="function">
    <text evidence="9">Part of the twin-arginine translocation (Tat) system that transports large folded proteins containing a characteristic twin-arginine motif in their signal peptide across membranes. TatA could form the protein-conducting channel of the Tat system.</text>
</comment>
<feature type="transmembrane region" description="Helical" evidence="9">
    <location>
        <begin position="6"/>
        <end position="23"/>
    </location>
</feature>
<comment type="similarity">
    <text evidence="9">Belongs to the TatA/E family.</text>
</comment>
<gene>
    <name evidence="9" type="primary">tatA</name>
    <name evidence="11" type="ORF">CWE21_12465</name>
</gene>
<keyword evidence="8 9" id="KW-0472">Membrane</keyword>
<dbReference type="PANTHER" id="PTHR42982:SF1">
    <property type="entry name" value="SEC-INDEPENDENT PROTEIN TRANSLOCASE PROTEIN TATA"/>
    <property type="match status" value="1"/>
</dbReference>
<evidence type="ECO:0000313" key="11">
    <source>
        <dbReference type="EMBL" id="RUO46190.1"/>
    </source>
</evidence>
<comment type="caution">
    <text evidence="11">The sequence shown here is derived from an EMBL/GenBank/DDBJ whole genome shotgun (WGS) entry which is preliminary data.</text>
</comment>
<keyword evidence="2 9" id="KW-0813">Transport</keyword>
<organism evidence="11 12">
    <name type="scientific">Pseudidiomarina aquimaris</name>
    <dbReference type="NCBI Taxonomy" id="641841"/>
    <lineage>
        <taxon>Bacteria</taxon>
        <taxon>Pseudomonadati</taxon>
        <taxon>Pseudomonadota</taxon>
        <taxon>Gammaproteobacteria</taxon>
        <taxon>Alteromonadales</taxon>
        <taxon>Idiomarinaceae</taxon>
        <taxon>Pseudidiomarina</taxon>
    </lineage>
</organism>
<name>A0A432XC07_9GAMM</name>
<dbReference type="Pfam" id="PF02416">
    <property type="entry name" value="TatA_B_E"/>
    <property type="match status" value="1"/>
</dbReference>
<evidence type="ECO:0000256" key="7">
    <source>
        <dbReference type="ARBA" id="ARBA00023010"/>
    </source>
</evidence>
<evidence type="ECO:0000256" key="1">
    <source>
        <dbReference type="ARBA" id="ARBA00004162"/>
    </source>
</evidence>
<dbReference type="InterPro" id="IPR006312">
    <property type="entry name" value="TatA/E"/>
</dbReference>
<dbReference type="PANTHER" id="PTHR42982">
    <property type="entry name" value="SEC-INDEPENDENT PROTEIN TRANSLOCASE PROTEIN TATA"/>
    <property type="match status" value="1"/>
</dbReference>
<dbReference type="HAMAP" id="MF_00236">
    <property type="entry name" value="TatA_E"/>
    <property type="match status" value="1"/>
</dbReference>
<comment type="subunit">
    <text evidence="9">The Tat system comprises two distinct complexes: a TatABC complex, containing multiple copies of TatA, TatB and TatC subunits, and a separate TatA complex, containing only TatA subunits. Substrates initially bind to the TatABC complex, which probably triggers association of the separate TatA complex to form the active translocon.</text>
</comment>
<sequence>MGFGGLSMVQLGIILVIVILLFGSKKLRTLGSDLGSAIKGFKSSVSDEPSGKEQDVQRYQNLTSKEERHNEQ</sequence>
<feature type="region of interest" description="Disordered" evidence="10">
    <location>
        <begin position="43"/>
        <end position="72"/>
    </location>
</feature>
<evidence type="ECO:0000256" key="10">
    <source>
        <dbReference type="SAM" id="MobiDB-lite"/>
    </source>
</evidence>
<evidence type="ECO:0000256" key="9">
    <source>
        <dbReference type="HAMAP-Rule" id="MF_00236"/>
    </source>
</evidence>
<accession>A0A432XC07</accession>
<evidence type="ECO:0000256" key="3">
    <source>
        <dbReference type="ARBA" id="ARBA00022475"/>
    </source>
</evidence>
<dbReference type="GO" id="GO:0033281">
    <property type="term" value="C:TAT protein transport complex"/>
    <property type="evidence" value="ECO:0007669"/>
    <property type="project" value="UniProtKB-UniRule"/>
</dbReference>
<dbReference type="GO" id="GO:0043953">
    <property type="term" value="P:protein transport by the Tat complex"/>
    <property type="evidence" value="ECO:0007669"/>
    <property type="project" value="UniProtKB-UniRule"/>
</dbReference>
<evidence type="ECO:0000256" key="6">
    <source>
        <dbReference type="ARBA" id="ARBA00022989"/>
    </source>
</evidence>
<keyword evidence="3 9" id="KW-1003">Cell membrane</keyword>
<dbReference type="Gene3D" id="1.20.5.3310">
    <property type="match status" value="1"/>
</dbReference>
<comment type="subcellular location">
    <subcellularLocation>
        <location evidence="1 9">Cell membrane</location>
        <topology evidence="1 9">Single-pass membrane protein</topology>
    </subcellularLocation>
</comment>